<feature type="region of interest" description="Disordered" evidence="1">
    <location>
        <begin position="21"/>
        <end position="170"/>
    </location>
</feature>
<organism evidence="2 3">
    <name type="scientific">Cryptolaemus montrouzieri</name>
    <dbReference type="NCBI Taxonomy" id="559131"/>
    <lineage>
        <taxon>Eukaryota</taxon>
        <taxon>Metazoa</taxon>
        <taxon>Ecdysozoa</taxon>
        <taxon>Arthropoda</taxon>
        <taxon>Hexapoda</taxon>
        <taxon>Insecta</taxon>
        <taxon>Pterygota</taxon>
        <taxon>Neoptera</taxon>
        <taxon>Endopterygota</taxon>
        <taxon>Coleoptera</taxon>
        <taxon>Polyphaga</taxon>
        <taxon>Cucujiformia</taxon>
        <taxon>Coccinelloidea</taxon>
        <taxon>Coccinellidae</taxon>
        <taxon>Scymninae</taxon>
        <taxon>Scymnini</taxon>
        <taxon>Cryptolaemus</taxon>
    </lineage>
</organism>
<sequence length="170" mass="20347">MECRKFDNERAHISFMNFMRGQSKPTNVKREVIQKPQQLHLRPTPPWRMNNQNFQSRQNDERNIPRPTNQFPRDPIHLKTQPSQRHYPTNSQVFGKKPSYEPTPMSVSTRVTSNRNDVNTNHFTPQSRPTFTSKELNNLEEEEREDYQLERLSSDEDENFHEQASEDQEY</sequence>
<evidence type="ECO:0000256" key="1">
    <source>
        <dbReference type="SAM" id="MobiDB-lite"/>
    </source>
</evidence>
<dbReference type="Proteomes" id="UP001516400">
    <property type="component" value="Unassembled WGS sequence"/>
</dbReference>
<feature type="compositionally biased region" description="Basic and acidic residues" evidence="1">
    <location>
        <begin position="146"/>
        <end position="164"/>
    </location>
</feature>
<comment type="caution">
    <text evidence="2">The sequence shown here is derived from an EMBL/GenBank/DDBJ whole genome shotgun (WGS) entry which is preliminary data.</text>
</comment>
<proteinExistence type="predicted"/>
<accession>A0ABD2NY90</accession>
<feature type="compositionally biased region" description="Polar residues" evidence="1">
    <location>
        <begin position="80"/>
        <end position="93"/>
    </location>
</feature>
<name>A0ABD2NY90_9CUCU</name>
<protein>
    <submittedName>
        <fullName evidence="2">Uncharacterized protein</fullName>
    </submittedName>
</protein>
<evidence type="ECO:0000313" key="3">
    <source>
        <dbReference type="Proteomes" id="UP001516400"/>
    </source>
</evidence>
<reference evidence="2 3" key="1">
    <citation type="journal article" date="2021" name="BMC Biol.">
        <title>Horizontally acquired antibacterial genes associated with adaptive radiation of ladybird beetles.</title>
        <authorList>
            <person name="Li H.S."/>
            <person name="Tang X.F."/>
            <person name="Huang Y.H."/>
            <person name="Xu Z.Y."/>
            <person name="Chen M.L."/>
            <person name="Du X.Y."/>
            <person name="Qiu B.Y."/>
            <person name="Chen P.T."/>
            <person name="Zhang W."/>
            <person name="Slipinski A."/>
            <person name="Escalona H.E."/>
            <person name="Waterhouse R.M."/>
            <person name="Zwick A."/>
            <person name="Pang H."/>
        </authorList>
    </citation>
    <scope>NUCLEOTIDE SEQUENCE [LARGE SCALE GENOMIC DNA]</scope>
    <source>
        <strain evidence="2">SYSU2018</strain>
    </source>
</reference>
<gene>
    <name evidence="2" type="ORF">HHI36_023922</name>
</gene>
<evidence type="ECO:0000313" key="2">
    <source>
        <dbReference type="EMBL" id="KAL3283681.1"/>
    </source>
</evidence>
<feature type="compositionally biased region" description="Polar residues" evidence="1">
    <location>
        <begin position="105"/>
        <end position="134"/>
    </location>
</feature>
<dbReference type="EMBL" id="JABFTP020000146">
    <property type="protein sequence ID" value="KAL3283681.1"/>
    <property type="molecule type" value="Genomic_DNA"/>
</dbReference>
<keyword evidence="3" id="KW-1185">Reference proteome</keyword>
<dbReference type="AlphaFoldDB" id="A0ABD2NY90"/>